<dbReference type="EMBL" id="PP226939">
    <property type="protein sequence ID" value="WVX92100.1"/>
    <property type="molecule type" value="Genomic_DNA"/>
</dbReference>
<evidence type="ECO:0000313" key="1">
    <source>
        <dbReference type="EMBL" id="WVX92100.1"/>
    </source>
</evidence>
<proteinExistence type="predicted"/>
<dbReference type="Proteomes" id="UP001333037">
    <property type="component" value="Segment"/>
</dbReference>
<protein>
    <recommendedName>
        <fullName evidence="3">HNS binding protein</fullName>
    </recommendedName>
</protein>
<organism evidence="1 2">
    <name type="scientific">Aeromonas phage phiA014S</name>
    <dbReference type="NCBI Taxonomy" id="3119845"/>
    <lineage>
        <taxon>Viruses</taxon>
        <taxon>Duplodnaviria</taxon>
        <taxon>Heunggongvirae</taxon>
        <taxon>Uroviricota</taxon>
        <taxon>Caudoviricetes</taxon>
        <taxon>Autographivirales</taxon>
        <taxon>Autotranscriptaviridae</taxon>
        <taxon>Studiervirinae</taxon>
        <taxon>Coryciavirus</taxon>
        <taxon>Coryciavirus A014S</taxon>
    </lineage>
</organism>
<accession>A0ABZ2CS61</accession>
<evidence type="ECO:0008006" key="3">
    <source>
        <dbReference type="Google" id="ProtNLM"/>
    </source>
</evidence>
<evidence type="ECO:0000313" key="2">
    <source>
        <dbReference type="Proteomes" id="UP001333037"/>
    </source>
</evidence>
<keyword evidence="2" id="KW-1185">Reference proteome</keyword>
<name>A0ABZ2CS61_9CAUD</name>
<sequence>MAKMTFKFTTSFDATVIVDMELAREQLANLRKAQAAEGFNKLPVKSQVFTKLVLQAAERSEEEGIAELLRYNMRTGMNEQLADDFAHVSDEMTIRPSPAKVVCHGLEVKA</sequence>
<reference evidence="1 2" key="1">
    <citation type="submission" date="2024-01" db="EMBL/GenBank/DDBJ databases">
        <authorList>
            <person name="Wang Y."/>
            <person name="Lin M."/>
        </authorList>
    </citation>
    <scope>NUCLEOTIDE SEQUENCE [LARGE SCALE GENOMIC DNA]</scope>
</reference>